<evidence type="ECO:0000256" key="1">
    <source>
        <dbReference type="ARBA" id="ARBA00022692"/>
    </source>
</evidence>
<feature type="transmembrane region" description="Helical" evidence="4">
    <location>
        <begin position="321"/>
        <end position="347"/>
    </location>
</feature>
<keyword evidence="1 4" id="KW-0812">Transmembrane</keyword>
<dbReference type="EMBL" id="AVPU01000003">
    <property type="protein sequence ID" value="KGM55839.1"/>
    <property type="molecule type" value="Genomic_DNA"/>
</dbReference>
<dbReference type="Proteomes" id="UP000029998">
    <property type="component" value="Unassembled WGS sequence"/>
</dbReference>
<evidence type="ECO:0000256" key="3">
    <source>
        <dbReference type="ARBA" id="ARBA00023136"/>
    </source>
</evidence>
<dbReference type="InterPro" id="IPR036259">
    <property type="entry name" value="MFS_trans_sf"/>
</dbReference>
<dbReference type="GO" id="GO:0005886">
    <property type="term" value="C:plasma membrane"/>
    <property type="evidence" value="ECO:0007669"/>
    <property type="project" value="TreeGrafter"/>
</dbReference>
<feature type="transmembrane region" description="Helical" evidence="4">
    <location>
        <begin position="94"/>
        <end position="115"/>
    </location>
</feature>
<dbReference type="InterPro" id="IPR020846">
    <property type="entry name" value="MFS_dom"/>
</dbReference>
<feature type="transmembrane region" description="Helical" evidence="4">
    <location>
        <begin position="229"/>
        <end position="249"/>
    </location>
</feature>
<dbReference type="PANTHER" id="PTHR23521">
    <property type="entry name" value="TRANSPORTER MFS SUPERFAMILY"/>
    <property type="match status" value="1"/>
</dbReference>
<dbReference type="CDD" id="cd17477">
    <property type="entry name" value="MFS_YcaD_like"/>
    <property type="match status" value="1"/>
</dbReference>
<keyword evidence="2 4" id="KW-1133">Transmembrane helix</keyword>
<dbReference type="Pfam" id="PF07690">
    <property type="entry name" value="MFS_1"/>
    <property type="match status" value="1"/>
</dbReference>
<keyword evidence="7" id="KW-1185">Reference proteome</keyword>
<evidence type="ECO:0000313" key="6">
    <source>
        <dbReference type="EMBL" id="KGM55839.1"/>
    </source>
</evidence>
<comment type="caution">
    <text evidence="6">The sequence shown here is derived from an EMBL/GenBank/DDBJ whole genome shotgun (WGS) entry which is preliminary data.</text>
</comment>
<feature type="transmembrane region" description="Helical" evidence="4">
    <location>
        <begin position="69"/>
        <end position="88"/>
    </location>
</feature>
<dbReference type="eggNOG" id="COG2814">
    <property type="taxonomic scope" value="Bacteria"/>
</dbReference>
<dbReference type="InterPro" id="IPR047200">
    <property type="entry name" value="MFS_YcaD-like"/>
</dbReference>
<gene>
    <name evidence="6" type="ORF">N800_12105</name>
</gene>
<dbReference type="SUPFAM" id="SSF103473">
    <property type="entry name" value="MFS general substrate transporter"/>
    <property type="match status" value="1"/>
</dbReference>
<evidence type="ECO:0000259" key="5">
    <source>
        <dbReference type="PROSITE" id="PS50850"/>
    </source>
</evidence>
<dbReference type="AlphaFoldDB" id="A0A0A0EZ93"/>
<accession>A0A0A0EZ93</accession>
<dbReference type="OrthoDB" id="9810614at2"/>
<feature type="transmembrane region" description="Helical" evidence="4">
    <location>
        <begin position="195"/>
        <end position="217"/>
    </location>
</feature>
<keyword evidence="3 4" id="KW-0472">Membrane</keyword>
<feature type="transmembrane region" description="Helical" evidence="4">
    <location>
        <begin position="286"/>
        <end position="309"/>
    </location>
</feature>
<name>A0A0A0EZ93_9GAMM</name>
<feature type="transmembrane region" description="Helical" evidence="4">
    <location>
        <begin position="353"/>
        <end position="372"/>
    </location>
</feature>
<dbReference type="STRING" id="1385517.N800_12105"/>
<evidence type="ECO:0000256" key="4">
    <source>
        <dbReference type="SAM" id="Phobius"/>
    </source>
</evidence>
<evidence type="ECO:0000256" key="2">
    <source>
        <dbReference type="ARBA" id="ARBA00022989"/>
    </source>
</evidence>
<feature type="transmembrane region" description="Helical" evidence="4">
    <location>
        <begin position="152"/>
        <end position="174"/>
    </location>
</feature>
<organism evidence="6 7">
    <name type="scientific">Lysobacter daejeonensis GH1-9</name>
    <dbReference type="NCBI Taxonomy" id="1385517"/>
    <lineage>
        <taxon>Bacteria</taxon>
        <taxon>Pseudomonadati</taxon>
        <taxon>Pseudomonadota</taxon>
        <taxon>Gammaproteobacteria</taxon>
        <taxon>Lysobacterales</taxon>
        <taxon>Lysobacteraceae</taxon>
        <taxon>Aerolutibacter</taxon>
    </lineage>
</organism>
<dbReference type="PROSITE" id="PS50850">
    <property type="entry name" value="MFS"/>
    <property type="match status" value="1"/>
</dbReference>
<sequence length="410" mass="42375">MFPVSALLTSVALLLAGNGLLSTLLAVRGRAEGFSDGLIGLIMSGYFVGFFLGTFLAPPLVARIGHIRSFAFFAALAACTALIYPLAVLPAAWLVLRVVTGVALVGLCTVIEGWLNAQAAPAYRSRIFAAYMTVSLLALASGQLMLDLQPPGSFVLFSVAAILMSLAAMPITATRLAQPMMLPAARAQVGRALRAAPTAAVGSLLAGLVLGAFWGMSPVFAEHRGMDRAGVGIFMALAIAAGALTQFPVGRLSDLGDRRTTLAAVAAVGAVAAGVILLPVGDGHLLLMAFAAFAGLAFTLYPLCVAHLLDRLPQQELMSGCSALLLLNGVGAAIGPALAGGLMAWFGPDALPVLFLLAMLLLALLAGGRRLLRARHLLNPARFHPMLRTTPTVLELLPEIPDAPNEGSTS</sequence>
<reference evidence="6 7" key="1">
    <citation type="submission" date="2013-08" db="EMBL/GenBank/DDBJ databases">
        <title>Genome sequencing of Lysobacter.</title>
        <authorList>
            <person name="Zhang S."/>
            <person name="Wang G."/>
        </authorList>
    </citation>
    <scope>NUCLEOTIDE SEQUENCE [LARGE SCALE GENOMIC DNA]</scope>
    <source>
        <strain evidence="6 7">GH1-9</strain>
    </source>
</reference>
<dbReference type="InterPro" id="IPR011701">
    <property type="entry name" value="MFS"/>
</dbReference>
<dbReference type="PANTHER" id="PTHR23521:SF3">
    <property type="entry name" value="MFS TRANSPORTER"/>
    <property type="match status" value="1"/>
</dbReference>
<feature type="transmembrane region" description="Helical" evidence="4">
    <location>
        <begin position="127"/>
        <end position="146"/>
    </location>
</feature>
<proteinExistence type="predicted"/>
<dbReference type="GO" id="GO:0022857">
    <property type="term" value="F:transmembrane transporter activity"/>
    <property type="evidence" value="ECO:0007669"/>
    <property type="project" value="InterPro"/>
</dbReference>
<feature type="transmembrane region" description="Helical" evidence="4">
    <location>
        <begin position="38"/>
        <end position="57"/>
    </location>
</feature>
<evidence type="ECO:0000313" key="7">
    <source>
        <dbReference type="Proteomes" id="UP000029998"/>
    </source>
</evidence>
<feature type="transmembrane region" description="Helical" evidence="4">
    <location>
        <begin position="261"/>
        <end position="280"/>
    </location>
</feature>
<feature type="domain" description="Major facilitator superfamily (MFS) profile" evidence="5">
    <location>
        <begin position="195"/>
        <end position="410"/>
    </location>
</feature>
<dbReference type="Gene3D" id="1.20.1250.20">
    <property type="entry name" value="MFS general substrate transporter like domains"/>
    <property type="match status" value="2"/>
</dbReference>
<protein>
    <recommendedName>
        <fullName evidence="5">Major facilitator superfamily (MFS) profile domain-containing protein</fullName>
    </recommendedName>
</protein>
<dbReference type="RefSeq" id="WP_036134778.1">
    <property type="nucleotide sequence ID" value="NZ_AVPU01000003.1"/>
</dbReference>